<reference evidence="1 2" key="1">
    <citation type="submission" date="2019-03" db="EMBL/GenBank/DDBJ databases">
        <title>Porphyromonas levii Isolated from the Uterus of Dairy Cows.</title>
        <authorList>
            <person name="Francis A.M."/>
        </authorList>
    </citation>
    <scope>NUCLEOTIDE SEQUENCE [LARGE SCALE GENOMIC DNA]</scope>
    <source>
        <strain evidence="1 2">AF5678</strain>
    </source>
</reference>
<dbReference type="Pfam" id="PF13155">
    <property type="entry name" value="Toprim_2"/>
    <property type="match status" value="1"/>
</dbReference>
<dbReference type="Proteomes" id="UP000297225">
    <property type="component" value="Unassembled WGS sequence"/>
</dbReference>
<dbReference type="AlphaFoldDB" id="A0A4Y8WMA0"/>
<accession>A0A4Y8WMA0</accession>
<protein>
    <submittedName>
        <fullName evidence="1">Uncharacterized protein</fullName>
    </submittedName>
</protein>
<gene>
    <name evidence="1" type="ORF">E4P47_09775</name>
</gene>
<dbReference type="RefSeq" id="WP_134848836.1">
    <property type="nucleotide sequence ID" value="NZ_CP197400.1"/>
</dbReference>
<dbReference type="GO" id="GO:0003677">
    <property type="term" value="F:DNA binding"/>
    <property type="evidence" value="ECO:0007669"/>
    <property type="project" value="InterPro"/>
</dbReference>
<keyword evidence="2" id="KW-1185">Reference proteome</keyword>
<dbReference type="Gene3D" id="3.90.580.10">
    <property type="entry name" value="Zinc finger, CHC2-type domain"/>
    <property type="match status" value="1"/>
</dbReference>
<dbReference type="OrthoDB" id="8536512at2"/>
<dbReference type="InterPro" id="IPR036977">
    <property type="entry name" value="DNA_primase_Znf_CHC2"/>
</dbReference>
<comment type="caution">
    <text evidence="1">The sequence shown here is derived from an EMBL/GenBank/DDBJ whole genome shotgun (WGS) entry which is preliminary data.</text>
</comment>
<name>A0A4Y8WMA0_9PORP</name>
<evidence type="ECO:0000313" key="1">
    <source>
        <dbReference type="EMBL" id="TFH93896.1"/>
    </source>
</evidence>
<sequence length="312" mass="35217">MERFDFDNISLECLLRRCGHEPVFEKGDSVWYLSPFRDEKRPSFQVRGNVFTDWGTPDVKGGVLDFCSRLWNIPRSNTREIFQRLDDFMGANPIVTSPLRPTESRVEKEKSEKVIASYPLNNPVLMNYLLSRGVDPIIAQKYTSVLVYLSPDRTKKLFGVGFANRSGGYELRSQYAKRSFAPKDISILPSSNCETKAAVVFEGFIDALSYLSQKMRNRESVNFDCVVLNGIGLARQAIDVLKKYEHVFGLLDNDVPGTTATEQLASALPNFVDSRKWLGAFNDVNEKIVDMLSLSQVIDPPPKESKKLGRGL</sequence>
<evidence type="ECO:0000313" key="2">
    <source>
        <dbReference type="Proteomes" id="UP000297225"/>
    </source>
</evidence>
<dbReference type="SUPFAM" id="SSF57783">
    <property type="entry name" value="Zinc beta-ribbon"/>
    <property type="match status" value="1"/>
</dbReference>
<dbReference type="STRING" id="1122973.GCA_000379925_02020"/>
<proteinExistence type="predicted"/>
<dbReference type="GO" id="GO:0006260">
    <property type="term" value="P:DNA replication"/>
    <property type="evidence" value="ECO:0007669"/>
    <property type="project" value="InterPro"/>
</dbReference>
<organism evidence="1 2">
    <name type="scientific">Porphyromonas levii</name>
    <dbReference type="NCBI Taxonomy" id="28114"/>
    <lineage>
        <taxon>Bacteria</taxon>
        <taxon>Pseudomonadati</taxon>
        <taxon>Bacteroidota</taxon>
        <taxon>Bacteroidia</taxon>
        <taxon>Bacteroidales</taxon>
        <taxon>Porphyromonadaceae</taxon>
        <taxon>Porphyromonas</taxon>
    </lineage>
</organism>
<dbReference type="GO" id="GO:0008270">
    <property type="term" value="F:zinc ion binding"/>
    <property type="evidence" value="ECO:0007669"/>
    <property type="project" value="InterPro"/>
</dbReference>
<dbReference type="InterPro" id="IPR034154">
    <property type="entry name" value="TOPRIM_DnaG/twinkle"/>
</dbReference>
<dbReference type="SUPFAM" id="SSF56731">
    <property type="entry name" value="DNA primase core"/>
    <property type="match status" value="1"/>
</dbReference>
<dbReference type="CDD" id="cd01029">
    <property type="entry name" value="TOPRIM_primases"/>
    <property type="match status" value="1"/>
</dbReference>
<dbReference type="EMBL" id="SPNC01000269">
    <property type="protein sequence ID" value="TFH93896.1"/>
    <property type="molecule type" value="Genomic_DNA"/>
</dbReference>
<dbReference type="Gene3D" id="3.40.1360.10">
    <property type="match status" value="1"/>
</dbReference>